<evidence type="ECO:0000256" key="2">
    <source>
        <dbReference type="SAM" id="MobiDB-lite"/>
    </source>
</evidence>
<organism evidence="3 4">
    <name type="scientific">Pseudolycoriella hygida</name>
    <dbReference type="NCBI Taxonomy" id="35572"/>
    <lineage>
        <taxon>Eukaryota</taxon>
        <taxon>Metazoa</taxon>
        <taxon>Ecdysozoa</taxon>
        <taxon>Arthropoda</taxon>
        <taxon>Hexapoda</taxon>
        <taxon>Insecta</taxon>
        <taxon>Pterygota</taxon>
        <taxon>Neoptera</taxon>
        <taxon>Endopterygota</taxon>
        <taxon>Diptera</taxon>
        <taxon>Nematocera</taxon>
        <taxon>Sciaroidea</taxon>
        <taxon>Sciaridae</taxon>
        <taxon>Pseudolycoriella</taxon>
    </lineage>
</organism>
<protein>
    <submittedName>
        <fullName evidence="3">Uncharacterized protein</fullName>
    </submittedName>
</protein>
<dbReference type="Proteomes" id="UP001151699">
    <property type="component" value="Chromosome B"/>
</dbReference>
<feature type="coiled-coil region" evidence="1">
    <location>
        <begin position="220"/>
        <end position="289"/>
    </location>
</feature>
<dbReference type="OrthoDB" id="7475679at2759"/>
<reference evidence="3" key="1">
    <citation type="submission" date="2022-07" db="EMBL/GenBank/DDBJ databases">
        <authorList>
            <person name="Trinca V."/>
            <person name="Uliana J.V.C."/>
            <person name="Torres T.T."/>
            <person name="Ward R.J."/>
            <person name="Monesi N."/>
        </authorList>
    </citation>
    <scope>NUCLEOTIDE SEQUENCE</scope>
    <source>
        <strain evidence="3">HSMRA1968</strain>
        <tissue evidence="3">Whole embryos</tissue>
    </source>
</reference>
<proteinExistence type="predicted"/>
<name>A0A9Q0N6U2_9DIPT</name>
<dbReference type="AlphaFoldDB" id="A0A9Q0N6U2"/>
<feature type="coiled-coil region" evidence="1">
    <location>
        <begin position="332"/>
        <end position="386"/>
    </location>
</feature>
<gene>
    <name evidence="3" type="ORF">Bhyg_09617</name>
</gene>
<accession>A0A9Q0N6U2</accession>
<dbReference type="EMBL" id="WJQU01000002">
    <property type="protein sequence ID" value="KAJ6644648.1"/>
    <property type="molecule type" value="Genomic_DNA"/>
</dbReference>
<comment type="caution">
    <text evidence="3">The sequence shown here is derived from an EMBL/GenBank/DDBJ whole genome shotgun (WGS) entry which is preliminary data.</text>
</comment>
<sequence>MDVIYHNEAYTNSGNCSADGSPDFETESKALSDGSLSPQRHQSFIAAVIHAIKNAAKHTVNRKDQTSIIPVSQTGNESDSTEMLDSETEPCLMMENVLEDVTMPDSHSHNMVSSTGLIMSQIDINMDANMDKEEVSMFNLSQAIANRQKIEQQTHSIIRHNSENSTPDDVSVHNSVAEMPSIADYYTAQSLVGQVIDVDNLVTKLLKVLRIIQIDNDNCVKQLIGDKNKLQLNKEELLEKLRDWEILNAKLKNELEDASHQLIVNGSDLANSKLELQRHRNEIDRLNIDICNLSTLCSQHSTKSSQYDDILKALKSWQENRDISESDGISHITSACQEIPNLKEQLLNKERELNDLTNNQSRPMFLDQWKEAIVETKRQYEAIDRALETFHNIQFVVDECPALRELQRDLEETNFHAATTVSVYTASLLCANSNVHTSADCNANASNNSNGDTSGNTIDSTA</sequence>
<keyword evidence="4" id="KW-1185">Reference proteome</keyword>
<keyword evidence="1" id="KW-0175">Coiled coil</keyword>
<evidence type="ECO:0000256" key="1">
    <source>
        <dbReference type="SAM" id="Coils"/>
    </source>
</evidence>
<feature type="region of interest" description="Disordered" evidence="2">
    <location>
        <begin position="12"/>
        <end position="37"/>
    </location>
</feature>
<evidence type="ECO:0000313" key="4">
    <source>
        <dbReference type="Proteomes" id="UP001151699"/>
    </source>
</evidence>
<evidence type="ECO:0000313" key="3">
    <source>
        <dbReference type="EMBL" id="KAJ6644648.1"/>
    </source>
</evidence>